<dbReference type="EMBL" id="BAABHB010000007">
    <property type="protein sequence ID" value="GAA4410221.1"/>
    <property type="molecule type" value="Genomic_DNA"/>
</dbReference>
<evidence type="ECO:0000256" key="1">
    <source>
        <dbReference type="SAM" id="SignalP"/>
    </source>
</evidence>
<evidence type="ECO:0000313" key="3">
    <source>
        <dbReference type="Proteomes" id="UP001500936"/>
    </source>
</evidence>
<protein>
    <recommendedName>
        <fullName evidence="4">VWFA domain-containing protein</fullName>
    </recommendedName>
</protein>
<feature type="chain" id="PRO_5047084216" description="VWFA domain-containing protein" evidence="1">
    <location>
        <begin position="20"/>
        <end position="284"/>
    </location>
</feature>
<organism evidence="2 3">
    <name type="scientific">Nibrella viscosa</name>
    <dbReference type="NCBI Taxonomy" id="1084524"/>
    <lineage>
        <taxon>Bacteria</taxon>
        <taxon>Pseudomonadati</taxon>
        <taxon>Bacteroidota</taxon>
        <taxon>Cytophagia</taxon>
        <taxon>Cytophagales</taxon>
        <taxon>Spirosomataceae</taxon>
        <taxon>Nibrella</taxon>
    </lineage>
</organism>
<sequence>MTTFIQLCLLLTLSVVALAGPGTPNPQQPANYVVLLDLSDRLLQPEQARRDIALIQAVFGRFEEEVRRNLIINSRDQFRVAIAPQQGIAYRPDAYMEDLYLDMSVLGIGDKRKRLDAFKAALPGRLTRLYREATAGKTGSRQFAGCDLWQYFNEQLPTDLAADRRNVLVILTDGYFDFEQNRHAKRQGNRTTDSQMLERLRHDPQWRQTLSRPTEGLLPVGKPFPNLVVCVAEIRPKYDNLDEMDLLTALWTKWLTEMRITRSSCQRQGSLPKSLAMVQGFLRP</sequence>
<keyword evidence="1" id="KW-0732">Signal</keyword>
<accession>A0ABP8KLL1</accession>
<keyword evidence="3" id="KW-1185">Reference proteome</keyword>
<dbReference type="Proteomes" id="UP001500936">
    <property type="component" value="Unassembled WGS sequence"/>
</dbReference>
<feature type="signal peptide" evidence="1">
    <location>
        <begin position="1"/>
        <end position="19"/>
    </location>
</feature>
<evidence type="ECO:0008006" key="4">
    <source>
        <dbReference type="Google" id="ProtNLM"/>
    </source>
</evidence>
<name>A0ABP8KLL1_9BACT</name>
<proteinExistence type="predicted"/>
<gene>
    <name evidence="2" type="ORF">GCM10023187_34560</name>
</gene>
<dbReference type="RefSeq" id="WP_345269115.1">
    <property type="nucleotide sequence ID" value="NZ_BAABHB010000007.1"/>
</dbReference>
<reference evidence="3" key="1">
    <citation type="journal article" date="2019" name="Int. J. Syst. Evol. Microbiol.">
        <title>The Global Catalogue of Microorganisms (GCM) 10K type strain sequencing project: providing services to taxonomists for standard genome sequencing and annotation.</title>
        <authorList>
            <consortium name="The Broad Institute Genomics Platform"/>
            <consortium name="The Broad Institute Genome Sequencing Center for Infectious Disease"/>
            <person name="Wu L."/>
            <person name="Ma J."/>
        </authorList>
    </citation>
    <scope>NUCLEOTIDE SEQUENCE [LARGE SCALE GENOMIC DNA]</scope>
    <source>
        <strain evidence="3">JCM 17925</strain>
    </source>
</reference>
<comment type="caution">
    <text evidence="2">The sequence shown here is derived from an EMBL/GenBank/DDBJ whole genome shotgun (WGS) entry which is preliminary data.</text>
</comment>
<evidence type="ECO:0000313" key="2">
    <source>
        <dbReference type="EMBL" id="GAA4410221.1"/>
    </source>
</evidence>